<dbReference type="SMART" id="SM00257">
    <property type="entry name" value="LysM"/>
    <property type="match status" value="1"/>
</dbReference>
<evidence type="ECO:0000256" key="1">
    <source>
        <dbReference type="SAM" id="MobiDB-lite"/>
    </source>
</evidence>
<dbReference type="RefSeq" id="WP_091702213.1">
    <property type="nucleotide sequence ID" value="NZ_FOJQ01000017.1"/>
</dbReference>
<evidence type="ECO:0000313" key="5">
    <source>
        <dbReference type="Proteomes" id="UP000198979"/>
    </source>
</evidence>
<feature type="domain" description="LysM" evidence="3">
    <location>
        <begin position="2"/>
        <end position="47"/>
    </location>
</feature>
<evidence type="ECO:0000259" key="2">
    <source>
        <dbReference type="PROSITE" id="PS50943"/>
    </source>
</evidence>
<dbReference type="Gene3D" id="3.10.350.10">
    <property type="entry name" value="LysM domain"/>
    <property type="match status" value="1"/>
</dbReference>
<dbReference type="CDD" id="cd00118">
    <property type="entry name" value="LysM"/>
    <property type="match status" value="1"/>
</dbReference>
<dbReference type="InterPro" id="IPR036779">
    <property type="entry name" value="LysM_dom_sf"/>
</dbReference>
<reference evidence="5" key="1">
    <citation type="submission" date="2016-10" db="EMBL/GenBank/DDBJ databases">
        <authorList>
            <person name="Varghese N."/>
            <person name="Submissions S."/>
        </authorList>
    </citation>
    <scope>NUCLEOTIDE SEQUENCE [LARGE SCALE GENOMIC DNA]</scope>
    <source>
        <strain evidence="5">K1</strain>
    </source>
</reference>
<dbReference type="Proteomes" id="UP000198979">
    <property type="component" value="Unassembled WGS sequence"/>
</dbReference>
<dbReference type="EMBL" id="FOJQ01000017">
    <property type="protein sequence ID" value="SFA48162.1"/>
    <property type="molecule type" value="Genomic_DNA"/>
</dbReference>
<dbReference type="InterPro" id="IPR014248">
    <property type="entry name" value="Spore_coat_assembly_SafA"/>
</dbReference>
<feature type="compositionally biased region" description="Low complexity" evidence="1">
    <location>
        <begin position="150"/>
        <end position="164"/>
    </location>
</feature>
<dbReference type="InterPro" id="IPR001387">
    <property type="entry name" value="Cro/C1-type_HTH"/>
</dbReference>
<organism evidence="4 5">
    <name type="scientific">Anoxybacillus pushchinoensis</name>
    <dbReference type="NCBI Taxonomy" id="150248"/>
    <lineage>
        <taxon>Bacteria</taxon>
        <taxon>Bacillati</taxon>
        <taxon>Bacillota</taxon>
        <taxon>Bacilli</taxon>
        <taxon>Bacillales</taxon>
        <taxon>Anoxybacillaceae</taxon>
        <taxon>Anoxybacillus</taxon>
    </lineage>
</organism>
<dbReference type="STRING" id="150248.SAMN05216169_101730"/>
<accession>A0A1I0T8S3</accession>
<keyword evidence="5" id="KW-1185">Reference proteome</keyword>
<dbReference type="Pfam" id="PF01476">
    <property type="entry name" value="LysM"/>
    <property type="match status" value="1"/>
</dbReference>
<name>A0A1I0T8S3_9BACL</name>
<sequence>MKIHIVQKGDTLWKIAQKYGVDFEELKKMNAHLSDPDYIMPGMKIKVPTPVTPVKPAKKETQNVQQQQVSVDVDIHVNKKEQPLQQPINVEPIAKEVPIVKEPAKKEEPKQEMPLLPPKPPNIMPNMMEHDDDVQMPPFPDIPPIPPTQAPMMEEQPQEEQPQQPMQPQPVPMPLPMPCIPVSPIMPGYGFYPWFPPMYPMMPWIYPQNMANNDDCGCGEPKPTPYMPQMPTDEYSQQLQPMMPQMPTGAGEYSQQPQQASYPQQMYGENVPMMPQQMYMPQPAMPYGPYGWQQGWQGQPYGMNPYFSVPYREEEEGQ</sequence>
<feature type="region of interest" description="Disordered" evidence="1">
    <location>
        <begin position="146"/>
        <end position="168"/>
    </location>
</feature>
<dbReference type="InterPro" id="IPR018392">
    <property type="entry name" value="LysM"/>
</dbReference>
<dbReference type="PROSITE" id="PS51782">
    <property type="entry name" value="LYSM"/>
    <property type="match status" value="1"/>
</dbReference>
<dbReference type="AlphaFoldDB" id="A0A1I0T8S3"/>
<evidence type="ECO:0000259" key="3">
    <source>
        <dbReference type="PROSITE" id="PS51782"/>
    </source>
</evidence>
<feature type="domain" description="HTH cro/C1-type" evidence="2">
    <location>
        <begin position="10"/>
        <end position="26"/>
    </location>
</feature>
<dbReference type="PROSITE" id="PS50943">
    <property type="entry name" value="HTH_CROC1"/>
    <property type="match status" value="1"/>
</dbReference>
<dbReference type="OrthoDB" id="2033517at2"/>
<gene>
    <name evidence="4" type="ORF">SAMN05216169_101730</name>
</gene>
<dbReference type="NCBIfam" id="TIGR02899">
    <property type="entry name" value="spore_safA"/>
    <property type="match status" value="1"/>
</dbReference>
<protein>
    <submittedName>
        <fullName evidence="4">Morphogenetic protein associated with SpoVID</fullName>
    </submittedName>
</protein>
<proteinExistence type="predicted"/>
<evidence type="ECO:0000313" key="4">
    <source>
        <dbReference type="EMBL" id="SFA48162.1"/>
    </source>
</evidence>
<dbReference type="SUPFAM" id="SSF54106">
    <property type="entry name" value="LysM domain"/>
    <property type="match status" value="1"/>
</dbReference>